<dbReference type="EMBL" id="BAABBA010000001">
    <property type="protein sequence ID" value="GAA4285790.1"/>
    <property type="molecule type" value="Genomic_DNA"/>
</dbReference>
<evidence type="ECO:0000313" key="1">
    <source>
        <dbReference type="EMBL" id="GAA4285790.1"/>
    </source>
</evidence>
<proteinExistence type="predicted"/>
<reference evidence="2" key="1">
    <citation type="journal article" date="2019" name="Int. J. Syst. Evol. Microbiol.">
        <title>The Global Catalogue of Microorganisms (GCM) 10K type strain sequencing project: providing services to taxonomists for standard genome sequencing and annotation.</title>
        <authorList>
            <consortium name="The Broad Institute Genomics Platform"/>
            <consortium name="The Broad Institute Genome Sequencing Center for Infectious Disease"/>
            <person name="Wu L."/>
            <person name="Ma J."/>
        </authorList>
    </citation>
    <scope>NUCLEOTIDE SEQUENCE [LARGE SCALE GENOMIC DNA]</scope>
    <source>
        <strain evidence="2">JCM 17459</strain>
    </source>
</reference>
<dbReference type="RefSeq" id="WP_345036516.1">
    <property type="nucleotide sequence ID" value="NZ_BAABBA010000001.1"/>
</dbReference>
<protein>
    <recommendedName>
        <fullName evidence="3">Alpha/beta hydrolase</fullName>
    </recommendedName>
</protein>
<dbReference type="SUPFAM" id="SSF53474">
    <property type="entry name" value="alpha/beta-Hydrolases"/>
    <property type="match status" value="1"/>
</dbReference>
<accession>A0ABP8EPA3</accession>
<organism evidence="1 2">
    <name type="scientific">Georgenia daeguensis</name>
    <dbReference type="NCBI Taxonomy" id="908355"/>
    <lineage>
        <taxon>Bacteria</taxon>
        <taxon>Bacillati</taxon>
        <taxon>Actinomycetota</taxon>
        <taxon>Actinomycetes</taxon>
        <taxon>Micrococcales</taxon>
        <taxon>Bogoriellaceae</taxon>
        <taxon>Georgenia</taxon>
    </lineage>
</organism>
<evidence type="ECO:0008006" key="3">
    <source>
        <dbReference type="Google" id="ProtNLM"/>
    </source>
</evidence>
<name>A0ABP8EPA3_9MICO</name>
<keyword evidence="2" id="KW-1185">Reference proteome</keyword>
<dbReference type="Gene3D" id="3.40.50.1820">
    <property type="entry name" value="alpha/beta hydrolase"/>
    <property type="match status" value="1"/>
</dbReference>
<evidence type="ECO:0000313" key="2">
    <source>
        <dbReference type="Proteomes" id="UP001499841"/>
    </source>
</evidence>
<dbReference type="InterPro" id="IPR029058">
    <property type="entry name" value="AB_hydrolase_fold"/>
</dbReference>
<sequence length="538" mass="56943">MSALTREPDVGWTFTGWPGRALRVTVTGGRTPMAVDTAELAALGERLRAAAEVVSAADASTVINPLEYMPGVPWAWTAFEEVRDIRIQATGLQNLLRRIQDLAADLELQRLWYEEAEVRASTVFRPPAWRNVVAHAPKRLLPARVRQAINAARASDALRVGAHLAATHDGLNSSPLPDAIVAQRHVRALAEEMQYMDKDILDGAVEVDGHQVDVREMTPVQRSALVALPWLARASVVGNRALPLTDVATAMRRGPTTGVDPTALPVPGGLTRRGVVSPVPPGGSAVRAPGVASALATTVGRRVPTPRSESDVLARIPALEEEIGRRGNGAVEILRTTTAEGGRHWTVVIPGTQDVWAGGENPMDNETNLLTIAGVRSDMTIGVAAAMHQAGIARGEQVALVGHSQGGLVATQLAADPVLKQEFRISTVLTAGSPVGTMTVPPGVEVLSLEHVQDPVVGLDGAPNTAAPNHLTVAVGGGAEPSSLGERHRLPAYTAAAVLLPDLEDSSVQQWLARSREAMGAPAEGVRTDSMVFEIRRR</sequence>
<comment type="caution">
    <text evidence="1">The sequence shown here is derived from an EMBL/GenBank/DDBJ whole genome shotgun (WGS) entry which is preliminary data.</text>
</comment>
<gene>
    <name evidence="1" type="ORF">GCM10022262_01490</name>
</gene>
<dbReference type="Proteomes" id="UP001499841">
    <property type="component" value="Unassembled WGS sequence"/>
</dbReference>